<accession>A0A3S4F1Z1</accession>
<name>A0A3S4F1Z1_SALET</name>
<proteinExistence type="predicted"/>
<evidence type="ECO:0000313" key="1">
    <source>
        <dbReference type="EMBL" id="VEA32550.1"/>
    </source>
</evidence>
<protein>
    <submittedName>
        <fullName evidence="1">TrbH</fullName>
    </submittedName>
</protein>
<dbReference type="AlphaFoldDB" id="A0A3S4F1Z1"/>
<reference evidence="1 2" key="1">
    <citation type="submission" date="2018-12" db="EMBL/GenBank/DDBJ databases">
        <authorList>
            <consortium name="Pathogen Informatics"/>
        </authorList>
    </citation>
    <scope>NUCLEOTIDE SEQUENCE [LARGE SCALE GENOMIC DNA]</scope>
    <source>
        <strain evidence="1 2">NCTC8271</strain>
    </source>
</reference>
<sequence length="68" mass="7518">MQKLAPVFYSDTRNAFKFAEIVCDDDQSAATGMASNHLVIRPDRCSLAGQFGTDLTGMYRQPEGACWL</sequence>
<dbReference type="EMBL" id="LR134148">
    <property type="protein sequence ID" value="VEA32550.1"/>
    <property type="molecule type" value="Genomic_DNA"/>
</dbReference>
<dbReference type="Proteomes" id="UP000273655">
    <property type="component" value="Chromosome 1"/>
</dbReference>
<gene>
    <name evidence="1" type="ORF">NCTC8271_01084</name>
</gene>
<organism evidence="1 2">
    <name type="scientific">Salmonella enterica I</name>
    <dbReference type="NCBI Taxonomy" id="59201"/>
    <lineage>
        <taxon>Bacteria</taxon>
        <taxon>Pseudomonadati</taxon>
        <taxon>Pseudomonadota</taxon>
        <taxon>Gammaproteobacteria</taxon>
        <taxon>Enterobacterales</taxon>
        <taxon>Enterobacteriaceae</taxon>
        <taxon>Salmonella</taxon>
    </lineage>
</organism>
<evidence type="ECO:0000313" key="2">
    <source>
        <dbReference type="Proteomes" id="UP000273655"/>
    </source>
</evidence>